<dbReference type="InterPro" id="IPR028087">
    <property type="entry name" value="Tad_N"/>
</dbReference>
<feature type="transmembrane region" description="Helical" evidence="1">
    <location>
        <begin position="12"/>
        <end position="35"/>
    </location>
</feature>
<reference evidence="3 4" key="2">
    <citation type="submission" date="2016-01" db="EMBL/GenBank/DDBJ databases">
        <title>Microcella alkaliphila JAM AC0309 whole genome shotgun sequence.</title>
        <authorList>
            <person name="Kurata A."/>
            <person name="Hirose Y."/>
            <person name="Kishimoto N."/>
            <person name="Kobayashi T."/>
        </authorList>
    </citation>
    <scope>NUCLEOTIDE SEQUENCE [LARGE SCALE GENOMIC DNA]</scope>
    <source>
        <strain evidence="3 4">JAM AC0309</strain>
    </source>
</reference>
<keyword evidence="1" id="KW-1133">Transmembrane helix</keyword>
<accession>A0A0U5BB55</accession>
<dbReference type="KEGG" id="malk:MalAC0309_2137"/>
<feature type="domain" description="Putative Flp pilus-assembly TadG-like N-terminal" evidence="2">
    <location>
        <begin position="7"/>
        <end position="52"/>
    </location>
</feature>
<dbReference type="Pfam" id="PF13400">
    <property type="entry name" value="Tad"/>
    <property type="match status" value="1"/>
</dbReference>
<keyword evidence="1" id="KW-0812">Transmembrane</keyword>
<dbReference type="Proteomes" id="UP000218965">
    <property type="component" value="Chromosome"/>
</dbReference>
<dbReference type="AlphaFoldDB" id="A0A0U5BB55"/>
<keyword evidence="1" id="KW-0472">Membrane</keyword>
<reference evidence="4" key="1">
    <citation type="submission" date="2015-12" db="EMBL/GenBank/DDBJ databases">
        <authorList>
            <person name="Shamseldin A."/>
            <person name="Moawad H."/>
            <person name="Abd El-Rahim W.M."/>
            <person name="Sadowsky M.J."/>
        </authorList>
    </citation>
    <scope>NUCLEOTIDE SEQUENCE [LARGE SCALE GENOMIC DNA]</scope>
    <source>
        <strain evidence="4">JAM AC0309</strain>
    </source>
</reference>
<evidence type="ECO:0000259" key="2">
    <source>
        <dbReference type="Pfam" id="PF13400"/>
    </source>
</evidence>
<name>A0A0U5BB55_9MICO</name>
<evidence type="ECO:0000313" key="4">
    <source>
        <dbReference type="Proteomes" id="UP000218965"/>
    </source>
</evidence>
<evidence type="ECO:0000256" key="1">
    <source>
        <dbReference type="SAM" id="Phobius"/>
    </source>
</evidence>
<evidence type="ECO:0000313" key="3">
    <source>
        <dbReference type="EMBL" id="BAU32980.1"/>
    </source>
</evidence>
<protein>
    <recommendedName>
        <fullName evidence="2">Putative Flp pilus-assembly TadG-like N-terminal domain-containing protein</fullName>
    </recommendedName>
</protein>
<dbReference type="EMBL" id="AP017315">
    <property type="protein sequence ID" value="BAU32980.1"/>
    <property type="molecule type" value="Genomic_DNA"/>
</dbReference>
<gene>
    <name evidence="3" type="ORF">MalAC0309_2137</name>
</gene>
<sequence>MLADDTGSILPLIAGYAALGLVVVLLVSAATSLYLERKRLFTLADGAALVGAESFDLDAVRAPDGSLRPRLDDAGVARDVGAYLSEAPTSEFEALRLVAARTPDGVSAEVTLEAAWRPPVVTLFVPEGLTIEVTATARSVLQ</sequence>
<proteinExistence type="predicted"/>
<organism evidence="3 4">
    <name type="scientific">Microcella alkaliphila</name>
    <dbReference type="NCBI Taxonomy" id="279828"/>
    <lineage>
        <taxon>Bacteria</taxon>
        <taxon>Bacillati</taxon>
        <taxon>Actinomycetota</taxon>
        <taxon>Actinomycetes</taxon>
        <taxon>Micrococcales</taxon>
        <taxon>Microbacteriaceae</taxon>
        <taxon>Microcella</taxon>
    </lineage>
</organism>